<evidence type="ECO:0000256" key="4">
    <source>
        <dbReference type="SAM" id="Coils"/>
    </source>
</evidence>
<dbReference type="GO" id="GO:0005576">
    <property type="term" value="C:extracellular region"/>
    <property type="evidence" value="ECO:0007669"/>
    <property type="project" value="UniProtKB-SubCell"/>
</dbReference>
<evidence type="ECO:0000259" key="5">
    <source>
        <dbReference type="PROSITE" id="PS50871"/>
    </source>
</evidence>
<organism evidence="6 7">
    <name type="scientific">Denticeps clupeoides</name>
    <name type="common">denticle herring</name>
    <dbReference type="NCBI Taxonomy" id="299321"/>
    <lineage>
        <taxon>Eukaryota</taxon>
        <taxon>Metazoa</taxon>
        <taxon>Chordata</taxon>
        <taxon>Craniata</taxon>
        <taxon>Vertebrata</taxon>
        <taxon>Euteleostomi</taxon>
        <taxon>Actinopterygii</taxon>
        <taxon>Neopterygii</taxon>
        <taxon>Teleostei</taxon>
        <taxon>Clupei</taxon>
        <taxon>Clupeiformes</taxon>
        <taxon>Denticipitoidei</taxon>
        <taxon>Denticipitidae</taxon>
        <taxon>Denticeps</taxon>
    </lineage>
</organism>
<accession>A0AAY4CYE8</accession>
<dbReference type="GeneTree" id="ENSGT00940000163520"/>
<comment type="subcellular location">
    <subcellularLocation>
        <location evidence="1">Secreted</location>
    </subcellularLocation>
</comment>
<reference evidence="6 7" key="1">
    <citation type="submission" date="2020-06" db="EMBL/GenBank/DDBJ databases">
        <authorList>
            <consortium name="Wellcome Sanger Institute Data Sharing"/>
        </authorList>
    </citation>
    <scope>NUCLEOTIDE SEQUENCE [LARGE SCALE GENOMIC DNA]</scope>
</reference>
<keyword evidence="2" id="KW-0964">Secreted</keyword>
<feature type="coiled-coil region" evidence="4">
    <location>
        <begin position="16"/>
        <end position="50"/>
    </location>
</feature>
<dbReference type="PANTHER" id="PTHR22923">
    <property type="entry name" value="CEREBELLIN-RELATED"/>
    <property type="match status" value="1"/>
</dbReference>
<dbReference type="Pfam" id="PF00386">
    <property type="entry name" value="C1q"/>
    <property type="match status" value="1"/>
</dbReference>
<dbReference type="PANTHER" id="PTHR22923:SF102">
    <property type="entry name" value="CEREBELLIN 13-RELATED"/>
    <property type="match status" value="1"/>
</dbReference>
<dbReference type="Gene3D" id="2.60.120.40">
    <property type="match status" value="1"/>
</dbReference>
<reference evidence="6" key="2">
    <citation type="submission" date="2025-08" db="UniProtKB">
        <authorList>
            <consortium name="Ensembl"/>
        </authorList>
    </citation>
    <scope>IDENTIFICATION</scope>
</reference>
<dbReference type="SUPFAM" id="SSF49842">
    <property type="entry name" value="TNF-like"/>
    <property type="match status" value="1"/>
</dbReference>
<evidence type="ECO:0000256" key="3">
    <source>
        <dbReference type="ARBA" id="ARBA00022729"/>
    </source>
</evidence>
<evidence type="ECO:0000256" key="1">
    <source>
        <dbReference type="ARBA" id="ARBA00004613"/>
    </source>
</evidence>
<name>A0AAY4CYE8_9TELE</name>
<dbReference type="SMART" id="SM00110">
    <property type="entry name" value="C1Q"/>
    <property type="match status" value="1"/>
</dbReference>
<feature type="domain" description="C1q" evidence="5">
    <location>
        <begin position="56"/>
        <end position="192"/>
    </location>
</feature>
<dbReference type="Proteomes" id="UP000694580">
    <property type="component" value="Chromosome 1"/>
</dbReference>
<reference evidence="6" key="3">
    <citation type="submission" date="2025-09" db="UniProtKB">
        <authorList>
            <consortium name="Ensembl"/>
        </authorList>
    </citation>
    <scope>IDENTIFICATION</scope>
</reference>
<proteinExistence type="predicted"/>
<dbReference type="InterPro" id="IPR001073">
    <property type="entry name" value="C1q_dom"/>
</dbReference>
<dbReference type="Ensembl" id="ENSDCDT00010047756.1">
    <property type="protein sequence ID" value="ENSDCDP00010038153.1"/>
    <property type="gene ID" value="ENSDCDG00010024718.1"/>
</dbReference>
<evidence type="ECO:0000256" key="2">
    <source>
        <dbReference type="ARBA" id="ARBA00022525"/>
    </source>
</evidence>
<evidence type="ECO:0000313" key="6">
    <source>
        <dbReference type="Ensembl" id="ENSDCDP00010038153.1"/>
    </source>
</evidence>
<keyword evidence="3" id="KW-0732">Signal</keyword>
<keyword evidence="7" id="KW-1185">Reference proteome</keyword>
<dbReference type="InterPro" id="IPR050822">
    <property type="entry name" value="Cerebellin_Synaptic_Org"/>
</dbReference>
<sequence length="192" mass="21461">CHLTIYSTVMENKEQLQCKDAELVALKSKVKEIEEKMKTMEHKLQANESTMRMGPNGTTYVAFSASIGGEGYTGPFNTETTLKYQNVLTNIGGAYNPATGIFCAPIRGIYYFSYFYHVSNEHEAKLFLYKDGVPIARASHHKIFHGVNNGSNGVTMLLEEGEQVYVVLSAHGWVWDGPCRDTVFTGFLINPF</sequence>
<keyword evidence="4" id="KW-0175">Coiled coil</keyword>
<dbReference type="PRINTS" id="PR00007">
    <property type="entry name" value="COMPLEMNTC1Q"/>
</dbReference>
<dbReference type="PROSITE" id="PS50871">
    <property type="entry name" value="C1Q"/>
    <property type="match status" value="1"/>
</dbReference>
<evidence type="ECO:0000313" key="7">
    <source>
        <dbReference type="Proteomes" id="UP000694580"/>
    </source>
</evidence>
<dbReference type="AlphaFoldDB" id="A0AAY4CYE8"/>
<dbReference type="InterPro" id="IPR008983">
    <property type="entry name" value="Tumour_necrosis_fac-like_dom"/>
</dbReference>
<protein>
    <submittedName>
        <fullName evidence="6">Cerebellin 6</fullName>
    </submittedName>
</protein>